<evidence type="ECO:0000313" key="1">
    <source>
        <dbReference type="EMBL" id="KAK8045492.1"/>
    </source>
</evidence>
<dbReference type="EMBL" id="JAQQWK010000003">
    <property type="protein sequence ID" value="KAK8045492.1"/>
    <property type="molecule type" value="Genomic_DNA"/>
</dbReference>
<accession>A0ABR1TFX1</accession>
<dbReference type="Proteomes" id="UP001444661">
    <property type="component" value="Unassembled WGS sequence"/>
</dbReference>
<evidence type="ECO:0000313" key="2">
    <source>
        <dbReference type="Proteomes" id="UP001444661"/>
    </source>
</evidence>
<gene>
    <name evidence="1" type="ORF">PG993_005516</name>
</gene>
<organism evidence="1 2">
    <name type="scientific">Apiospora rasikravindrae</name>
    <dbReference type="NCBI Taxonomy" id="990691"/>
    <lineage>
        <taxon>Eukaryota</taxon>
        <taxon>Fungi</taxon>
        <taxon>Dikarya</taxon>
        <taxon>Ascomycota</taxon>
        <taxon>Pezizomycotina</taxon>
        <taxon>Sordariomycetes</taxon>
        <taxon>Xylariomycetidae</taxon>
        <taxon>Amphisphaeriales</taxon>
        <taxon>Apiosporaceae</taxon>
        <taxon>Apiospora</taxon>
    </lineage>
</organism>
<keyword evidence="2" id="KW-1185">Reference proteome</keyword>
<name>A0ABR1TFX1_9PEZI</name>
<reference evidence="1 2" key="1">
    <citation type="submission" date="2023-01" db="EMBL/GenBank/DDBJ databases">
        <title>Analysis of 21 Apiospora genomes using comparative genomics revels a genus with tremendous synthesis potential of carbohydrate active enzymes and secondary metabolites.</title>
        <authorList>
            <person name="Sorensen T."/>
        </authorList>
    </citation>
    <scope>NUCLEOTIDE SEQUENCE [LARGE SCALE GENOMIC DNA]</scope>
    <source>
        <strain evidence="1 2">CBS 33761</strain>
    </source>
</reference>
<protein>
    <submittedName>
        <fullName evidence="1">Uncharacterized protein</fullName>
    </submittedName>
</protein>
<comment type="caution">
    <text evidence="1">The sequence shown here is derived from an EMBL/GenBank/DDBJ whole genome shotgun (WGS) entry which is preliminary data.</text>
</comment>
<proteinExistence type="predicted"/>
<sequence length="167" mass="17203">MPAAARLVPQPDAEVARLEELGDGGLPSQKGQPGRIRRCRVVPCRATHHRVFAWDHVAGEREIVRLFDGHQEAMVADVHPLAGIPAVAAVADTGDASEPHYDTANGPEAAPCAYNHEFAGRRVAYSALAVEADLSGPVAAAAIAKSDVLSGSAAVAPLACAAVSTAD</sequence>